<evidence type="ECO:0000256" key="1">
    <source>
        <dbReference type="ARBA" id="ARBA00004604"/>
    </source>
</evidence>
<dbReference type="InterPro" id="IPR039883">
    <property type="entry name" value="Fcf2/DNTTIP2"/>
</dbReference>
<dbReference type="OrthoDB" id="427886at2759"/>
<dbReference type="OMA" id="HYRKENT"/>
<evidence type="ECO:0000259" key="3">
    <source>
        <dbReference type="Pfam" id="PF08698"/>
    </source>
</evidence>
<dbReference type="STRING" id="645134.A0A0L0HPU2"/>
<evidence type="ECO:0000313" key="4">
    <source>
        <dbReference type="EMBL" id="KND02824.1"/>
    </source>
</evidence>
<dbReference type="GO" id="GO:0003723">
    <property type="term" value="F:RNA binding"/>
    <property type="evidence" value="ECO:0007669"/>
    <property type="project" value="TreeGrafter"/>
</dbReference>
<sequence>MEHQDNNDMDLDELLAKATEVLKQQQAAMISLKSITEEKPSPLETVKLDPGVKSEELYIEDTNKYGAVRLQADRTVILKEEASGSKLSEKRKVQIGPEAINVQSAPETLPPALDWDKKKKKIMEKETAGPKWFDMPAPDMTEEIKRDLHILKSRAVIDPKRHYKKGTMKALPKFFQIGTIVQGPTEFFSSRLTRKERRDNIVDELLADNQAKSYYKRKFLEIQEQKNNFTRKGFKRRKDRK</sequence>
<protein>
    <recommendedName>
        <fullName evidence="3">Fcf2 pre-rRNA processing C-terminal domain-containing protein</fullName>
    </recommendedName>
</protein>
<dbReference type="GeneID" id="27685537"/>
<name>A0A0L0HPU2_SPIPD</name>
<dbReference type="GO" id="GO:0005730">
    <property type="term" value="C:nucleolus"/>
    <property type="evidence" value="ECO:0007669"/>
    <property type="project" value="UniProtKB-SubCell"/>
</dbReference>
<dbReference type="InterPro" id="IPR014810">
    <property type="entry name" value="Fcf2_C"/>
</dbReference>
<keyword evidence="5" id="KW-1185">Reference proteome</keyword>
<gene>
    <name evidence="4" type="ORF">SPPG_01905</name>
</gene>
<dbReference type="GO" id="GO:0006396">
    <property type="term" value="P:RNA processing"/>
    <property type="evidence" value="ECO:0007669"/>
    <property type="project" value="TreeGrafter"/>
</dbReference>
<dbReference type="AlphaFoldDB" id="A0A0L0HPU2"/>
<feature type="domain" description="Fcf2 pre-rRNA processing C-terminal" evidence="3">
    <location>
        <begin position="124"/>
        <end position="218"/>
    </location>
</feature>
<dbReference type="RefSeq" id="XP_016610863.1">
    <property type="nucleotide sequence ID" value="XM_016750214.1"/>
</dbReference>
<comment type="subcellular location">
    <subcellularLocation>
        <location evidence="1">Nucleus</location>
        <location evidence="1">Nucleolus</location>
    </subcellularLocation>
</comment>
<keyword evidence="2" id="KW-0539">Nucleus</keyword>
<dbReference type="Proteomes" id="UP000053201">
    <property type="component" value="Unassembled WGS sequence"/>
</dbReference>
<reference evidence="4 5" key="1">
    <citation type="submission" date="2009-08" db="EMBL/GenBank/DDBJ databases">
        <title>The Genome Sequence of Spizellomyces punctatus strain DAOM BR117.</title>
        <authorList>
            <consortium name="The Broad Institute Genome Sequencing Platform"/>
            <person name="Russ C."/>
            <person name="Cuomo C."/>
            <person name="Shea T."/>
            <person name="Young S.K."/>
            <person name="Zeng Q."/>
            <person name="Koehrsen M."/>
            <person name="Haas B."/>
            <person name="Borodovsky M."/>
            <person name="Guigo R."/>
            <person name="Alvarado L."/>
            <person name="Berlin A."/>
            <person name="Bochicchio J."/>
            <person name="Borenstein D."/>
            <person name="Chapman S."/>
            <person name="Chen Z."/>
            <person name="Engels R."/>
            <person name="Freedman E."/>
            <person name="Gellesch M."/>
            <person name="Goldberg J."/>
            <person name="Griggs A."/>
            <person name="Gujja S."/>
            <person name="Heiman D."/>
            <person name="Hepburn T."/>
            <person name="Howarth C."/>
            <person name="Jen D."/>
            <person name="Larson L."/>
            <person name="Lewis B."/>
            <person name="Mehta T."/>
            <person name="Park D."/>
            <person name="Pearson M."/>
            <person name="Roberts A."/>
            <person name="Saif S."/>
            <person name="Shenoy N."/>
            <person name="Sisk P."/>
            <person name="Stolte C."/>
            <person name="Sykes S."/>
            <person name="Thomson T."/>
            <person name="Walk T."/>
            <person name="White J."/>
            <person name="Yandava C."/>
            <person name="Burger G."/>
            <person name="Gray M.W."/>
            <person name="Holland P.W.H."/>
            <person name="King N."/>
            <person name="Lang F.B.F."/>
            <person name="Roger A.J."/>
            <person name="Ruiz-Trillo I."/>
            <person name="Lander E."/>
            <person name="Nusbaum C."/>
        </authorList>
    </citation>
    <scope>NUCLEOTIDE SEQUENCE [LARGE SCALE GENOMIC DNA]</scope>
    <source>
        <strain evidence="4 5">DAOM BR117</strain>
    </source>
</reference>
<dbReference type="VEuPathDB" id="FungiDB:SPPG_01905"/>
<proteinExistence type="predicted"/>
<accession>A0A0L0HPU2</accession>
<dbReference type="PANTHER" id="PTHR21686">
    <property type="entry name" value="DEOXYNUCLEOTIDYLTRANSFERASE TERMINAL-INTERACTING PROTEIN 2"/>
    <property type="match status" value="1"/>
</dbReference>
<dbReference type="Pfam" id="PF08698">
    <property type="entry name" value="Fcf2"/>
    <property type="match status" value="1"/>
</dbReference>
<organism evidence="4 5">
    <name type="scientific">Spizellomyces punctatus (strain DAOM BR117)</name>
    <dbReference type="NCBI Taxonomy" id="645134"/>
    <lineage>
        <taxon>Eukaryota</taxon>
        <taxon>Fungi</taxon>
        <taxon>Fungi incertae sedis</taxon>
        <taxon>Chytridiomycota</taxon>
        <taxon>Chytridiomycota incertae sedis</taxon>
        <taxon>Chytridiomycetes</taxon>
        <taxon>Spizellomycetales</taxon>
        <taxon>Spizellomycetaceae</taxon>
        <taxon>Spizellomyces</taxon>
    </lineage>
</organism>
<dbReference type="FunCoup" id="A0A0L0HPU2">
    <property type="interactions" value="102"/>
</dbReference>
<dbReference type="PANTHER" id="PTHR21686:SF12">
    <property type="entry name" value="DEOXYNUCLEOTIDYLTRANSFERASE TERMINAL-INTERACTING PROTEIN 2"/>
    <property type="match status" value="1"/>
</dbReference>
<dbReference type="EMBL" id="KQ257452">
    <property type="protein sequence ID" value="KND02824.1"/>
    <property type="molecule type" value="Genomic_DNA"/>
</dbReference>
<evidence type="ECO:0000256" key="2">
    <source>
        <dbReference type="ARBA" id="ARBA00023242"/>
    </source>
</evidence>
<dbReference type="InParanoid" id="A0A0L0HPU2"/>
<evidence type="ECO:0000313" key="5">
    <source>
        <dbReference type="Proteomes" id="UP000053201"/>
    </source>
</evidence>
<dbReference type="eggNOG" id="KOG3100">
    <property type="taxonomic scope" value="Eukaryota"/>
</dbReference>